<feature type="compositionally biased region" description="Low complexity" evidence="4">
    <location>
        <begin position="94"/>
        <end position="105"/>
    </location>
</feature>
<dbReference type="GO" id="GO:0006412">
    <property type="term" value="P:translation"/>
    <property type="evidence" value="ECO:0007669"/>
    <property type="project" value="InterPro"/>
</dbReference>
<dbReference type="NCBIfam" id="TIGR00002">
    <property type="entry name" value="S16"/>
    <property type="match status" value="1"/>
</dbReference>
<evidence type="ECO:0000256" key="1">
    <source>
        <dbReference type="ARBA" id="ARBA00022980"/>
    </source>
</evidence>
<accession>A0A1G1ZTP8</accession>
<proteinExistence type="predicted"/>
<evidence type="ECO:0000313" key="5">
    <source>
        <dbReference type="EMBL" id="OGY67506.1"/>
    </source>
</evidence>
<comment type="caution">
    <text evidence="5">The sequence shown here is derived from an EMBL/GenBank/DDBJ whole genome shotgun (WGS) entry which is preliminary data.</text>
</comment>
<organism evidence="5 6">
    <name type="scientific">Candidatus Harrisonbacteria bacterium RIFCSPLOWO2_02_FULL_41_13b</name>
    <dbReference type="NCBI Taxonomy" id="1798409"/>
    <lineage>
        <taxon>Bacteria</taxon>
        <taxon>Candidatus Harrisoniibacteriota</taxon>
    </lineage>
</organism>
<dbReference type="InterPro" id="IPR023803">
    <property type="entry name" value="Ribosomal_bS16_dom_sf"/>
</dbReference>
<evidence type="ECO:0000256" key="4">
    <source>
        <dbReference type="SAM" id="MobiDB-lite"/>
    </source>
</evidence>
<reference evidence="5 6" key="1">
    <citation type="journal article" date="2016" name="Nat. Commun.">
        <title>Thousands of microbial genomes shed light on interconnected biogeochemical processes in an aquifer system.</title>
        <authorList>
            <person name="Anantharaman K."/>
            <person name="Brown C.T."/>
            <person name="Hug L.A."/>
            <person name="Sharon I."/>
            <person name="Castelle C.J."/>
            <person name="Probst A.J."/>
            <person name="Thomas B.C."/>
            <person name="Singh A."/>
            <person name="Wilkins M.J."/>
            <person name="Karaoz U."/>
            <person name="Brodie E.L."/>
            <person name="Williams K.H."/>
            <person name="Hubbard S.S."/>
            <person name="Banfield J.F."/>
        </authorList>
    </citation>
    <scope>NUCLEOTIDE SEQUENCE [LARGE SCALE GENOMIC DNA]</scope>
</reference>
<keyword evidence="1 5" id="KW-0689">Ribosomal protein</keyword>
<dbReference type="AlphaFoldDB" id="A0A1G1ZTP8"/>
<dbReference type="InterPro" id="IPR000307">
    <property type="entry name" value="Ribosomal_bS16"/>
</dbReference>
<dbReference type="SUPFAM" id="SSF54565">
    <property type="entry name" value="Ribosomal protein S16"/>
    <property type="match status" value="1"/>
</dbReference>
<dbReference type="GO" id="GO:0005737">
    <property type="term" value="C:cytoplasm"/>
    <property type="evidence" value="ECO:0007669"/>
    <property type="project" value="UniProtKB-ARBA"/>
</dbReference>
<name>A0A1G1ZTP8_9BACT</name>
<dbReference type="PANTHER" id="PTHR12919:SF20">
    <property type="entry name" value="SMALL RIBOSOMAL SUBUNIT PROTEIN BS16M"/>
    <property type="match status" value="1"/>
</dbReference>
<dbReference type="STRING" id="1798409.A3I24_00205"/>
<dbReference type="Gene3D" id="3.30.1320.10">
    <property type="match status" value="1"/>
</dbReference>
<dbReference type="GO" id="GO:0015935">
    <property type="term" value="C:small ribosomal subunit"/>
    <property type="evidence" value="ECO:0007669"/>
    <property type="project" value="TreeGrafter"/>
</dbReference>
<dbReference type="EMBL" id="MHJL01000021">
    <property type="protein sequence ID" value="OGY67506.1"/>
    <property type="molecule type" value="Genomic_DNA"/>
</dbReference>
<gene>
    <name evidence="5" type="ORF">A3I24_00205</name>
</gene>
<protein>
    <recommendedName>
        <fullName evidence="3">30S ribosomal protein S16</fullName>
    </recommendedName>
</protein>
<evidence type="ECO:0000256" key="3">
    <source>
        <dbReference type="ARBA" id="ARBA00035310"/>
    </source>
</evidence>
<dbReference type="GO" id="GO:0003735">
    <property type="term" value="F:structural constituent of ribosome"/>
    <property type="evidence" value="ECO:0007669"/>
    <property type="project" value="InterPro"/>
</dbReference>
<feature type="region of interest" description="Disordered" evidence="4">
    <location>
        <begin position="83"/>
        <end position="105"/>
    </location>
</feature>
<dbReference type="Pfam" id="PF00886">
    <property type="entry name" value="Ribosomal_S16"/>
    <property type="match status" value="1"/>
</dbReference>
<sequence length="105" mass="11746">MLKLQRTGKKHQASFRLIVGEKRHKLIGEQTEYLGWYTPGQHKHAFDKERIQHWLKVGAKPSDTVHNLLVAAGIIQGKKIAVHKQPKKKEGDAVKAAPAVEKPAA</sequence>
<keyword evidence="2" id="KW-0687">Ribonucleoprotein</keyword>
<evidence type="ECO:0000256" key="2">
    <source>
        <dbReference type="ARBA" id="ARBA00023274"/>
    </source>
</evidence>
<dbReference type="PANTHER" id="PTHR12919">
    <property type="entry name" value="30S RIBOSOMAL PROTEIN S16"/>
    <property type="match status" value="1"/>
</dbReference>
<dbReference type="Proteomes" id="UP000177690">
    <property type="component" value="Unassembled WGS sequence"/>
</dbReference>
<evidence type="ECO:0000313" key="6">
    <source>
        <dbReference type="Proteomes" id="UP000177690"/>
    </source>
</evidence>